<dbReference type="InterPro" id="IPR009072">
    <property type="entry name" value="Histone-fold"/>
</dbReference>
<evidence type="ECO:0000256" key="1">
    <source>
        <dbReference type="ARBA" id="ARBA00010343"/>
    </source>
</evidence>
<protein>
    <submittedName>
        <fullName evidence="3">Histone H3.3-like type 2</fullName>
    </submittedName>
</protein>
<dbReference type="GO" id="GO:0030527">
    <property type="term" value="F:structural constituent of chromatin"/>
    <property type="evidence" value="ECO:0007669"/>
    <property type="project" value="InterPro"/>
</dbReference>
<accession>A0AAD5N9D6</accession>
<comment type="caution">
    <text evidence="3">The sequence shown here is derived from an EMBL/GenBank/DDBJ whole genome shotgun (WGS) entry which is preliminary data.</text>
</comment>
<reference evidence="3" key="1">
    <citation type="submission" date="2021-06" db="EMBL/GenBank/DDBJ databases">
        <title>Parelaphostrongylus tenuis whole genome reference sequence.</title>
        <authorList>
            <person name="Garwood T.J."/>
            <person name="Larsen P.A."/>
            <person name="Fountain-Jones N.M."/>
            <person name="Garbe J.R."/>
            <person name="Macchietto M.G."/>
            <person name="Kania S.A."/>
            <person name="Gerhold R.W."/>
            <person name="Richards J.E."/>
            <person name="Wolf T.M."/>
        </authorList>
    </citation>
    <scope>NUCLEOTIDE SEQUENCE</scope>
    <source>
        <strain evidence="3">MNPRO001-30</strain>
        <tissue evidence="3">Meninges</tissue>
    </source>
</reference>
<dbReference type="AlphaFoldDB" id="A0AAD5N9D6"/>
<dbReference type="GO" id="GO:0003677">
    <property type="term" value="F:DNA binding"/>
    <property type="evidence" value="ECO:0007669"/>
    <property type="project" value="InterPro"/>
</dbReference>
<dbReference type="SUPFAM" id="SSF47113">
    <property type="entry name" value="Histone-fold"/>
    <property type="match status" value="1"/>
</dbReference>
<dbReference type="GO" id="GO:0046982">
    <property type="term" value="F:protein heterodimerization activity"/>
    <property type="evidence" value="ECO:0007669"/>
    <property type="project" value="InterPro"/>
</dbReference>
<dbReference type="GO" id="GO:0000786">
    <property type="term" value="C:nucleosome"/>
    <property type="evidence" value="ECO:0007669"/>
    <property type="project" value="InterPro"/>
</dbReference>
<organism evidence="3 4">
    <name type="scientific">Parelaphostrongylus tenuis</name>
    <name type="common">Meningeal worm</name>
    <dbReference type="NCBI Taxonomy" id="148309"/>
    <lineage>
        <taxon>Eukaryota</taxon>
        <taxon>Metazoa</taxon>
        <taxon>Ecdysozoa</taxon>
        <taxon>Nematoda</taxon>
        <taxon>Chromadorea</taxon>
        <taxon>Rhabditida</taxon>
        <taxon>Rhabditina</taxon>
        <taxon>Rhabditomorpha</taxon>
        <taxon>Strongyloidea</taxon>
        <taxon>Metastrongylidae</taxon>
        <taxon>Parelaphostrongylus</taxon>
    </lineage>
</organism>
<dbReference type="Gene3D" id="1.10.20.10">
    <property type="entry name" value="Histone, subunit A"/>
    <property type="match status" value="1"/>
</dbReference>
<comment type="similarity">
    <text evidence="1">Belongs to the histone H3 family.</text>
</comment>
<dbReference type="PRINTS" id="PR00622">
    <property type="entry name" value="HISTONEH3"/>
</dbReference>
<dbReference type="PANTHER" id="PTHR11426">
    <property type="entry name" value="HISTONE H3"/>
    <property type="match status" value="1"/>
</dbReference>
<dbReference type="Pfam" id="PF00125">
    <property type="entry name" value="Histone"/>
    <property type="match status" value="1"/>
</dbReference>
<dbReference type="EMBL" id="JAHQIW010004581">
    <property type="protein sequence ID" value="KAJ1363004.1"/>
    <property type="molecule type" value="Genomic_DNA"/>
</dbReference>
<evidence type="ECO:0000313" key="3">
    <source>
        <dbReference type="EMBL" id="KAJ1363004.1"/>
    </source>
</evidence>
<feature type="domain" description="Core Histone H2A/H2B/H3" evidence="2">
    <location>
        <begin position="6"/>
        <end position="46"/>
    </location>
</feature>
<keyword evidence="4" id="KW-1185">Reference proteome</keyword>
<gene>
    <name evidence="3" type="primary">HIS74</name>
    <name evidence="3" type="ORF">KIN20_022748</name>
</gene>
<dbReference type="InterPro" id="IPR007125">
    <property type="entry name" value="H2A/H2B/H3"/>
</dbReference>
<evidence type="ECO:0000259" key="2">
    <source>
        <dbReference type="Pfam" id="PF00125"/>
    </source>
</evidence>
<sequence>MPTAHAWSAEVSESYPAGLFESISLCPIHAKRVTIMPKDMQLARHIRGERN</sequence>
<dbReference type="InterPro" id="IPR000164">
    <property type="entry name" value="Histone_H3/CENP-A"/>
</dbReference>
<name>A0AAD5N9D6_PARTN</name>
<evidence type="ECO:0000313" key="4">
    <source>
        <dbReference type="Proteomes" id="UP001196413"/>
    </source>
</evidence>
<proteinExistence type="inferred from homology"/>
<dbReference type="Proteomes" id="UP001196413">
    <property type="component" value="Unassembled WGS sequence"/>
</dbReference>